<keyword evidence="6 7" id="KW-0472">Membrane</keyword>
<dbReference type="CDD" id="cd17369">
    <property type="entry name" value="MFS_ShiA_like"/>
    <property type="match status" value="1"/>
</dbReference>
<feature type="transmembrane region" description="Helical" evidence="7">
    <location>
        <begin position="342"/>
        <end position="368"/>
    </location>
</feature>
<feature type="transmembrane region" description="Helical" evidence="7">
    <location>
        <begin position="317"/>
        <end position="336"/>
    </location>
</feature>
<dbReference type="InterPro" id="IPR011701">
    <property type="entry name" value="MFS"/>
</dbReference>
<dbReference type="InterPro" id="IPR020846">
    <property type="entry name" value="MFS_dom"/>
</dbReference>
<reference evidence="9 10" key="1">
    <citation type="submission" date="2024-06" db="EMBL/GenBank/DDBJ databases">
        <title>The Natural Products Discovery Center: Release of the First 8490 Sequenced Strains for Exploring Actinobacteria Biosynthetic Diversity.</title>
        <authorList>
            <person name="Kalkreuter E."/>
            <person name="Kautsar S.A."/>
            <person name="Yang D."/>
            <person name="Bader C.D."/>
            <person name="Teijaro C.N."/>
            <person name="Fluegel L."/>
            <person name="Davis C.M."/>
            <person name="Simpson J.R."/>
            <person name="Lauterbach L."/>
            <person name="Steele A.D."/>
            <person name="Gui C."/>
            <person name="Meng S."/>
            <person name="Li G."/>
            <person name="Viehrig K."/>
            <person name="Ye F."/>
            <person name="Su P."/>
            <person name="Kiefer A.F."/>
            <person name="Nichols A."/>
            <person name="Cepeda A.J."/>
            <person name="Yan W."/>
            <person name="Fan B."/>
            <person name="Jiang Y."/>
            <person name="Adhikari A."/>
            <person name="Zheng C.-J."/>
            <person name="Schuster L."/>
            <person name="Cowan T.M."/>
            <person name="Smanski M.J."/>
            <person name="Chevrette M.G."/>
            <person name="De Carvalho L.P.S."/>
            <person name="Shen B."/>
        </authorList>
    </citation>
    <scope>NUCLEOTIDE SEQUENCE [LARGE SCALE GENOMIC DNA]</scope>
    <source>
        <strain evidence="9 10">NPDC019708</strain>
    </source>
</reference>
<evidence type="ECO:0000256" key="5">
    <source>
        <dbReference type="ARBA" id="ARBA00022989"/>
    </source>
</evidence>
<evidence type="ECO:0000256" key="7">
    <source>
        <dbReference type="SAM" id="Phobius"/>
    </source>
</evidence>
<gene>
    <name evidence="9" type="ORF">ABZ510_15700</name>
</gene>
<feature type="transmembrane region" description="Helical" evidence="7">
    <location>
        <begin position="121"/>
        <end position="141"/>
    </location>
</feature>
<feature type="transmembrane region" description="Helical" evidence="7">
    <location>
        <begin position="252"/>
        <end position="275"/>
    </location>
</feature>
<feature type="transmembrane region" description="Helical" evidence="7">
    <location>
        <begin position="162"/>
        <end position="186"/>
    </location>
</feature>
<evidence type="ECO:0000256" key="2">
    <source>
        <dbReference type="ARBA" id="ARBA00022448"/>
    </source>
</evidence>
<dbReference type="PANTHER" id="PTHR43045">
    <property type="entry name" value="SHIKIMATE TRANSPORTER"/>
    <property type="match status" value="1"/>
</dbReference>
<organism evidence="9 10">
    <name type="scientific">Nocardia rhamnosiphila</name>
    <dbReference type="NCBI Taxonomy" id="426716"/>
    <lineage>
        <taxon>Bacteria</taxon>
        <taxon>Bacillati</taxon>
        <taxon>Actinomycetota</taxon>
        <taxon>Actinomycetes</taxon>
        <taxon>Mycobacteriales</taxon>
        <taxon>Nocardiaceae</taxon>
        <taxon>Nocardia</taxon>
    </lineage>
</organism>
<evidence type="ECO:0000256" key="6">
    <source>
        <dbReference type="ARBA" id="ARBA00023136"/>
    </source>
</evidence>
<dbReference type="PANTHER" id="PTHR43045:SF1">
    <property type="entry name" value="SHIKIMATE TRANSPORTER"/>
    <property type="match status" value="1"/>
</dbReference>
<feature type="transmembrane region" description="Helical" evidence="7">
    <location>
        <begin position="287"/>
        <end position="308"/>
    </location>
</feature>
<dbReference type="Gene3D" id="1.20.1250.20">
    <property type="entry name" value="MFS general substrate transporter like domains"/>
    <property type="match status" value="2"/>
</dbReference>
<accession>A0ABV2WR22</accession>
<dbReference type="EMBL" id="JBEYBF010000009">
    <property type="protein sequence ID" value="MEU1953307.1"/>
    <property type="molecule type" value="Genomic_DNA"/>
</dbReference>
<keyword evidence="3" id="KW-1003">Cell membrane</keyword>
<evidence type="ECO:0000259" key="8">
    <source>
        <dbReference type="PROSITE" id="PS50850"/>
    </source>
</evidence>
<keyword evidence="5 7" id="KW-1133">Transmembrane helix</keyword>
<dbReference type="RefSeq" id="WP_051714791.1">
    <property type="nucleotide sequence ID" value="NZ_JBEYBD010000006.1"/>
</dbReference>
<feature type="transmembrane region" description="Helical" evidence="7">
    <location>
        <begin position="58"/>
        <end position="76"/>
    </location>
</feature>
<feature type="transmembrane region" description="Helical" evidence="7">
    <location>
        <begin position="413"/>
        <end position="431"/>
    </location>
</feature>
<evidence type="ECO:0000256" key="1">
    <source>
        <dbReference type="ARBA" id="ARBA00004651"/>
    </source>
</evidence>
<dbReference type="SUPFAM" id="SSF103473">
    <property type="entry name" value="MFS general substrate transporter"/>
    <property type="match status" value="1"/>
</dbReference>
<keyword evidence="4 7" id="KW-0812">Transmembrane</keyword>
<protein>
    <submittedName>
        <fullName evidence="9">MFS transporter</fullName>
    </submittedName>
</protein>
<feature type="transmembrane region" description="Helical" evidence="7">
    <location>
        <begin position="380"/>
        <end position="401"/>
    </location>
</feature>
<sequence length="456" mass="48508">MKESLASSSPTVNSLSRKDQRRALISSFLGSTVEYYDFVLYGAAAGLVFPALFFPETIGLALGATLSFVVLLAGYISRPVGGVLFGHFGDKVGRKSVLVITLMVMGLVSVCIGLMPTYETIGIAAPILLVVLRIVQGLAVGGEWAGATLMAAEHAGEGRQGFSASVAVAGGPAGSVLATLVLGLFAGLPDDAFFSWGWRIPFLLSAALVIVGLYMRYRVTESPYFSEARSAGRVHTGVPILRVLRRYPLSSLYGILATAGPLFMQALLAVWLVPYVAAQGVVSRQEALYMLTFSSVLHIFAIPLFAWLSDRYGRRPVMLAGAGVSVALVFPMFALFNSGSYWLYVLGFVVGNPIIQASMYGPIGAFLAEKFETLDRYTGVSVTFQLGSVLGAGTAPLIADWLFDLGEGGTNSIAWYFIGLIGVSALAVFLSKETLAQRKPRSTPGNRSSNTTLTMS</sequence>
<dbReference type="InterPro" id="IPR036259">
    <property type="entry name" value="MFS_trans_sf"/>
</dbReference>
<comment type="caution">
    <text evidence="9">The sequence shown here is derived from an EMBL/GenBank/DDBJ whole genome shotgun (WGS) entry which is preliminary data.</text>
</comment>
<evidence type="ECO:0000256" key="3">
    <source>
        <dbReference type="ARBA" id="ARBA00022475"/>
    </source>
</evidence>
<evidence type="ECO:0000313" key="9">
    <source>
        <dbReference type="EMBL" id="MEU1953307.1"/>
    </source>
</evidence>
<feature type="transmembrane region" description="Helical" evidence="7">
    <location>
        <begin position="23"/>
        <end position="52"/>
    </location>
</feature>
<evidence type="ECO:0000313" key="10">
    <source>
        <dbReference type="Proteomes" id="UP001550628"/>
    </source>
</evidence>
<feature type="transmembrane region" description="Helical" evidence="7">
    <location>
        <begin position="198"/>
        <end position="217"/>
    </location>
</feature>
<feature type="transmembrane region" description="Helical" evidence="7">
    <location>
        <begin position="97"/>
        <end position="115"/>
    </location>
</feature>
<keyword evidence="2" id="KW-0813">Transport</keyword>
<dbReference type="PROSITE" id="PS50850">
    <property type="entry name" value="MFS"/>
    <property type="match status" value="1"/>
</dbReference>
<name>A0ABV2WR22_9NOCA</name>
<dbReference type="Pfam" id="PF07690">
    <property type="entry name" value="MFS_1"/>
    <property type="match status" value="1"/>
</dbReference>
<dbReference type="Proteomes" id="UP001550628">
    <property type="component" value="Unassembled WGS sequence"/>
</dbReference>
<dbReference type="GeneID" id="96244465"/>
<keyword evidence="10" id="KW-1185">Reference proteome</keyword>
<proteinExistence type="predicted"/>
<feature type="domain" description="Major facilitator superfamily (MFS) profile" evidence="8">
    <location>
        <begin position="23"/>
        <end position="439"/>
    </location>
</feature>
<comment type="subcellular location">
    <subcellularLocation>
        <location evidence="1">Cell membrane</location>
        <topology evidence="1">Multi-pass membrane protein</topology>
    </subcellularLocation>
</comment>
<evidence type="ECO:0000256" key="4">
    <source>
        <dbReference type="ARBA" id="ARBA00022692"/>
    </source>
</evidence>